<gene>
    <name evidence="8" type="ORF">CAPTEDRAFT_21565</name>
</gene>
<name>R7U8C4_CAPTE</name>
<evidence type="ECO:0000313" key="9">
    <source>
        <dbReference type="EnsemblMetazoa" id="CapteP21565"/>
    </source>
</evidence>
<dbReference type="PANTHER" id="PTHR12522:SF4">
    <property type="entry name" value="ZINC FINGER PROTEIN ELBOW"/>
    <property type="match status" value="1"/>
</dbReference>
<keyword evidence="4" id="KW-0862">Zinc</keyword>
<evidence type="ECO:0000256" key="5">
    <source>
        <dbReference type="PROSITE-ProRule" id="PRU00042"/>
    </source>
</evidence>
<dbReference type="Proteomes" id="UP000014760">
    <property type="component" value="Unassembled WGS sequence"/>
</dbReference>
<keyword evidence="10" id="KW-1185">Reference proteome</keyword>
<dbReference type="FunCoup" id="R7U8C4">
    <property type="interactions" value="297"/>
</dbReference>
<dbReference type="InterPro" id="IPR013087">
    <property type="entry name" value="Znf_C2H2_type"/>
</dbReference>
<evidence type="ECO:0000256" key="6">
    <source>
        <dbReference type="SAM" id="MobiDB-lite"/>
    </source>
</evidence>
<dbReference type="HOGENOM" id="CLU_035082_1_0_1"/>
<feature type="compositionally biased region" description="Basic and acidic residues" evidence="6">
    <location>
        <begin position="128"/>
        <end position="142"/>
    </location>
</feature>
<evidence type="ECO:0000259" key="7">
    <source>
        <dbReference type="PROSITE" id="PS50157"/>
    </source>
</evidence>
<reference evidence="10" key="1">
    <citation type="submission" date="2012-12" db="EMBL/GenBank/DDBJ databases">
        <authorList>
            <person name="Hellsten U."/>
            <person name="Grimwood J."/>
            <person name="Chapman J.A."/>
            <person name="Shapiro H."/>
            <person name="Aerts A."/>
            <person name="Otillar R.P."/>
            <person name="Terry A.Y."/>
            <person name="Boore J.L."/>
            <person name="Simakov O."/>
            <person name="Marletaz F."/>
            <person name="Cho S.-J."/>
            <person name="Edsinger-Gonzales E."/>
            <person name="Havlak P."/>
            <person name="Kuo D.-H."/>
            <person name="Larsson T."/>
            <person name="Lv J."/>
            <person name="Arendt D."/>
            <person name="Savage R."/>
            <person name="Osoegawa K."/>
            <person name="de Jong P."/>
            <person name="Lindberg D.R."/>
            <person name="Seaver E.C."/>
            <person name="Weisblat D.A."/>
            <person name="Putnam N.H."/>
            <person name="Grigoriev I.V."/>
            <person name="Rokhsar D.S."/>
        </authorList>
    </citation>
    <scope>NUCLEOTIDE SEQUENCE</scope>
    <source>
        <strain evidence="10">I ESC-2004</strain>
    </source>
</reference>
<dbReference type="OrthoDB" id="10054079at2759"/>
<dbReference type="GO" id="GO:0005634">
    <property type="term" value="C:nucleus"/>
    <property type="evidence" value="ECO:0007669"/>
    <property type="project" value="TreeGrafter"/>
</dbReference>
<dbReference type="EnsemblMetazoa" id="CapteT21565">
    <property type="protein sequence ID" value="CapteP21565"/>
    <property type="gene ID" value="CapteG21565"/>
</dbReference>
<comment type="similarity">
    <text evidence="1">Belongs to the Elbow/Noc family.</text>
</comment>
<keyword evidence="2" id="KW-0479">Metal-binding</keyword>
<evidence type="ECO:0000256" key="1">
    <source>
        <dbReference type="ARBA" id="ARBA00010144"/>
    </source>
</evidence>
<feature type="compositionally biased region" description="Low complexity" evidence="6">
    <location>
        <begin position="37"/>
        <end position="51"/>
    </location>
</feature>
<dbReference type="EMBL" id="AMQN01009856">
    <property type="status" value="NOT_ANNOTATED_CDS"/>
    <property type="molecule type" value="Genomic_DNA"/>
</dbReference>
<dbReference type="PANTHER" id="PTHR12522">
    <property type="entry name" value="ZINC-FINGER PROTEIN NOLZ1-RELATED"/>
    <property type="match status" value="1"/>
</dbReference>
<evidence type="ECO:0000313" key="8">
    <source>
        <dbReference type="EMBL" id="ELT99926.1"/>
    </source>
</evidence>
<sequence length="463" mass="47745">MLSSSSSQYLHPDYLQPLPTTLDAKKSPLALLAQTCSSIGKDSSSSSSAKSLIPPIERKDAPKDKDTSSSRPKSGADTPRTKSRDSSDRKSQLSPATKKPSGSPAPKDHHHKAASRSTPNKSPCHSPASKETRGECRSRDGAAHPATSSSPSEAVDSKPLSASQPFSAAQRADALASSLYSPYGMPFPGYPYPMLGHPLALDPSAGSPHPGLSKHSPYGWSGSGVSPYVGYTRVKSTTGASTLVPVCKDPSCNHCQSNVQSAQSTTCAAGCTQCTHDKTPTSFVHTAALGGLPMYPGAFGASPSSLHALSSLYAAQHPYGGMLPGAAQGLPPFICNWVAGADYCGKRFASSEELLQHLRTHTSASDSAAALSLAGLPYGGLGGFPGMPSPLPPPPGSLSPDSALRQAAHYPRSLSPSSLLAASRFHPYKSALSSLASPPSAANLAQFYSPLGLYGQRLGAAAP</sequence>
<evidence type="ECO:0000256" key="3">
    <source>
        <dbReference type="ARBA" id="ARBA00022771"/>
    </source>
</evidence>
<dbReference type="AlphaFoldDB" id="R7U8C4"/>
<reference evidence="8 10" key="2">
    <citation type="journal article" date="2013" name="Nature">
        <title>Insights into bilaterian evolution from three spiralian genomes.</title>
        <authorList>
            <person name="Simakov O."/>
            <person name="Marletaz F."/>
            <person name="Cho S.J."/>
            <person name="Edsinger-Gonzales E."/>
            <person name="Havlak P."/>
            <person name="Hellsten U."/>
            <person name="Kuo D.H."/>
            <person name="Larsson T."/>
            <person name="Lv J."/>
            <person name="Arendt D."/>
            <person name="Savage R."/>
            <person name="Osoegawa K."/>
            <person name="de Jong P."/>
            <person name="Grimwood J."/>
            <person name="Chapman J.A."/>
            <person name="Shapiro H."/>
            <person name="Aerts A."/>
            <person name="Otillar R.P."/>
            <person name="Terry A.Y."/>
            <person name="Boore J.L."/>
            <person name="Grigoriev I.V."/>
            <person name="Lindberg D.R."/>
            <person name="Seaver E.C."/>
            <person name="Weisblat D.A."/>
            <person name="Putnam N.H."/>
            <person name="Rokhsar D.S."/>
        </authorList>
    </citation>
    <scope>NUCLEOTIDE SEQUENCE</scope>
    <source>
        <strain evidence="8 10">I ESC-2004</strain>
    </source>
</reference>
<dbReference type="PROSITE" id="PS50157">
    <property type="entry name" value="ZINC_FINGER_C2H2_2"/>
    <property type="match status" value="1"/>
</dbReference>
<dbReference type="Gene3D" id="3.30.160.60">
    <property type="entry name" value="Classic Zinc Finger"/>
    <property type="match status" value="1"/>
</dbReference>
<feature type="domain" description="C2H2-type" evidence="7">
    <location>
        <begin position="333"/>
        <end position="366"/>
    </location>
</feature>
<dbReference type="OMA" id="STCNAPG"/>
<protein>
    <recommendedName>
        <fullName evidence="7">C2H2-type domain-containing protein</fullName>
    </recommendedName>
</protein>
<keyword evidence="3 5" id="KW-0863">Zinc-finger</keyword>
<feature type="compositionally biased region" description="Basic and acidic residues" evidence="6">
    <location>
        <begin position="56"/>
        <end position="68"/>
    </location>
</feature>
<proteinExistence type="inferred from homology"/>
<reference evidence="9" key="3">
    <citation type="submission" date="2015-06" db="UniProtKB">
        <authorList>
            <consortium name="EnsemblMetazoa"/>
        </authorList>
    </citation>
    <scope>IDENTIFICATION</scope>
</reference>
<accession>R7U8C4</accession>
<evidence type="ECO:0000256" key="2">
    <source>
        <dbReference type="ARBA" id="ARBA00022723"/>
    </source>
</evidence>
<feature type="region of interest" description="Disordered" evidence="6">
    <location>
        <begin position="37"/>
        <end position="166"/>
    </location>
</feature>
<dbReference type="InterPro" id="IPR051520">
    <property type="entry name" value="Elbow/Noc_ZnFinger"/>
</dbReference>
<organism evidence="8">
    <name type="scientific">Capitella teleta</name>
    <name type="common">Polychaete worm</name>
    <dbReference type="NCBI Taxonomy" id="283909"/>
    <lineage>
        <taxon>Eukaryota</taxon>
        <taxon>Metazoa</taxon>
        <taxon>Spiralia</taxon>
        <taxon>Lophotrochozoa</taxon>
        <taxon>Annelida</taxon>
        <taxon>Polychaeta</taxon>
        <taxon>Sedentaria</taxon>
        <taxon>Scolecida</taxon>
        <taxon>Capitellidae</taxon>
        <taxon>Capitella</taxon>
    </lineage>
</organism>
<dbReference type="EMBL" id="KB306385">
    <property type="protein sequence ID" value="ELT99926.1"/>
    <property type="molecule type" value="Genomic_DNA"/>
</dbReference>
<dbReference type="GO" id="GO:0008270">
    <property type="term" value="F:zinc ion binding"/>
    <property type="evidence" value="ECO:0007669"/>
    <property type="project" value="UniProtKB-KW"/>
</dbReference>
<feature type="compositionally biased region" description="Basic and acidic residues" evidence="6">
    <location>
        <begin position="79"/>
        <end position="91"/>
    </location>
</feature>
<dbReference type="GO" id="GO:0045892">
    <property type="term" value="P:negative regulation of DNA-templated transcription"/>
    <property type="evidence" value="ECO:0007669"/>
    <property type="project" value="TreeGrafter"/>
</dbReference>
<evidence type="ECO:0000313" key="10">
    <source>
        <dbReference type="Proteomes" id="UP000014760"/>
    </source>
</evidence>
<evidence type="ECO:0000256" key="4">
    <source>
        <dbReference type="ARBA" id="ARBA00022833"/>
    </source>
</evidence>
<feature type="region of interest" description="Disordered" evidence="6">
    <location>
        <begin position="1"/>
        <end position="21"/>
    </location>
</feature>